<feature type="transmembrane region" description="Helical" evidence="10">
    <location>
        <begin position="55"/>
        <end position="74"/>
    </location>
</feature>
<feature type="domain" description="RCK C-terminal" evidence="12">
    <location>
        <begin position="575"/>
        <end position="660"/>
    </location>
</feature>
<dbReference type="SUPFAM" id="SSF51735">
    <property type="entry name" value="NAD(P)-binding Rossmann-fold domains"/>
    <property type="match status" value="1"/>
</dbReference>
<feature type="transmembrane region" description="Helical" evidence="10">
    <location>
        <begin position="358"/>
        <end position="375"/>
    </location>
</feature>
<dbReference type="PROSITE" id="PS51201">
    <property type="entry name" value="RCK_N"/>
    <property type="match status" value="1"/>
</dbReference>
<keyword evidence="6" id="KW-0630">Potassium</keyword>
<dbReference type="RefSeq" id="WP_007019939.1">
    <property type="nucleotide sequence ID" value="NZ_CH724125.1"/>
</dbReference>
<dbReference type="PANTHER" id="PTHR46157">
    <property type="entry name" value="K(+) EFFLUX ANTIPORTER 3, CHLOROPLASTIC"/>
    <property type="match status" value="1"/>
</dbReference>
<organism evidence="13 14">
    <name type="scientific">Neptuniibacter caesariensis</name>
    <dbReference type="NCBI Taxonomy" id="207954"/>
    <lineage>
        <taxon>Bacteria</taxon>
        <taxon>Pseudomonadati</taxon>
        <taxon>Pseudomonadota</taxon>
        <taxon>Gammaproteobacteria</taxon>
        <taxon>Oceanospirillales</taxon>
        <taxon>Oceanospirillaceae</taxon>
        <taxon>Neptuniibacter</taxon>
    </lineage>
</organism>
<accession>A0A7U8C4V7</accession>
<dbReference type="InterPro" id="IPR003148">
    <property type="entry name" value="RCK_N"/>
</dbReference>
<keyword evidence="4" id="KW-0633">Potassium transport</keyword>
<name>A0A7U8C4V7_NEPCE</name>
<evidence type="ECO:0000256" key="4">
    <source>
        <dbReference type="ARBA" id="ARBA00022538"/>
    </source>
</evidence>
<dbReference type="InterPro" id="IPR006153">
    <property type="entry name" value="Cation/H_exchanger_TM"/>
</dbReference>
<evidence type="ECO:0000256" key="5">
    <source>
        <dbReference type="ARBA" id="ARBA00022692"/>
    </source>
</evidence>
<evidence type="ECO:0000259" key="11">
    <source>
        <dbReference type="PROSITE" id="PS51201"/>
    </source>
</evidence>
<evidence type="ECO:0000256" key="7">
    <source>
        <dbReference type="ARBA" id="ARBA00022989"/>
    </source>
</evidence>
<feature type="transmembrane region" description="Helical" evidence="10">
    <location>
        <begin position="31"/>
        <end position="49"/>
    </location>
</feature>
<dbReference type="InterPro" id="IPR036291">
    <property type="entry name" value="NAD(P)-bd_dom_sf"/>
</dbReference>
<dbReference type="GO" id="GO:0006813">
    <property type="term" value="P:potassium ion transport"/>
    <property type="evidence" value="ECO:0007669"/>
    <property type="project" value="UniProtKB-KW"/>
</dbReference>
<comment type="caution">
    <text evidence="13">The sequence shown here is derived from an EMBL/GenBank/DDBJ whole genome shotgun (WGS) entry which is preliminary data.</text>
</comment>
<feature type="transmembrane region" description="Helical" evidence="10">
    <location>
        <begin position="181"/>
        <end position="202"/>
    </location>
</feature>
<dbReference type="AlphaFoldDB" id="A0A7U8C4V7"/>
<dbReference type="Pfam" id="PF02080">
    <property type="entry name" value="TrkA_C"/>
    <property type="match status" value="1"/>
</dbReference>
<feature type="transmembrane region" description="Helical" evidence="10">
    <location>
        <begin position="86"/>
        <end position="110"/>
    </location>
</feature>
<dbReference type="Pfam" id="PF00999">
    <property type="entry name" value="Na_H_Exchanger"/>
    <property type="match status" value="1"/>
</dbReference>
<keyword evidence="9 10" id="KW-0472">Membrane</keyword>
<dbReference type="SUPFAM" id="SSF116726">
    <property type="entry name" value="TrkA C-terminal domain-like"/>
    <property type="match status" value="1"/>
</dbReference>
<evidence type="ECO:0000256" key="10">
    <source>
        <dbReference type="SAM" id="Phobius"/>
    </source>
</evidence>
<dbReference type="InterPro" id="IPR036721">
    <property type="entry name" value="RCK_C_sf"/>
</dbReference>
<proteinExistence type="predicted"/>
<comment type="subcellular location">
    <subcellularLocation>
        <location evidence="1">Endomembrane system</location>
        <topology evidence="1">Multi-pass membrane protein</topology>
    </subcellularLocation>
</comment>
<keyword evidence="2" id="KW-0813">Transport</keyword>
<evidence type="ECO:0000313" key="14">
    <source>
        <dbReference type="Proteomes" id="UP000002171"/>
    </source>
</evidence>
<dbReference type="InterPro" id="IPR006037">
    <property type="entry name" value="RCK_C"/>
</dbReference>
<dbReference type="InterPro" id="IPR038770">
    <property type="entry name" value="Na+/solute_symporter_sf"/>
</dbReference>
<feature type="transmembrane region" description="Helical" evidence="10">
    <location>
        <begin position="147"/>
        <end position="169"/>
    </location>
</feature>
<dbReference type="OrthoDB" id="9781411at2"/>
<keyword evidence="14" id="KW-1185">Reference proteome</keyword>
<dbReference type="Gene3D" id="1.20.1530.20">
    <property type="match status" value="1"/>
</dbReference>
<dbReference type="Proteomes" id="UP000002171">
    <property type="component" value="Unassembled WGS sequence"/>
</dbReference>
<dbReference type="FunFam" id="3.40.50.720:FF:000036">
    <property type="entry name" value="Glutathione-regulated potassium-efflux system protein KefB"/>
    <property type="match status" value="1"/>
</dbReference>
<dbReference type="PROSITE" id="PS51202">
    <property type="entry name" value="RCK_C"/>
    <property type="match status" value="1"/>
</dbReference>
<evidence type="ECO:0000256" key="1">
    <source>
        <dbReference type="ARBA" id="ARBA00004127"/>
    </source>
</evidence>
<dbReference type="GO" id="GO:1902600">
    <property type="term" value="P:proton transmembrane transport"/>
    <property type="evidence" value="ECO:0007669"/>
    <property type="project" value="InterPro"/>
</dbReference>
<dbReference type="GO" id="GO:0015297">
    <property type="term" value="F:antiporter activity"/>
    <property type="evidence" value="ECO:0007669"/>
    <property type="project" value="UniProtKB-KW"/>
</dbReference>
<keyword evidence="5 10" id="KW-0812">Transmembrane</keyword>
<protein>
    <submittedName>
        <fullName evidence="13">Glutathione-regulated potassium-efflux system protein</fullName>
    </submittedName>
</protein>
<dbReference type="Gene3D" id="3.40.50.720">
    <property type="entry name" value="NAD(P)-binding Rossmann-like Domain"/>
    <property type="match status" value="1"/>
</dbReference>
<dbReference type="GO" id="GO:0008324">
    <property type="term" value="F:monoatomic cation transmembrane transporter activity"/>
    <property type="evidence" value="ECO:0007669"/>
    <property type="project" value="InterPro"/>
</dbReference>
<feature type="domain" description="RCK N-terminal" evidence="11">
    <location>
        <begin position="409"/>
        <end position="526"/>
    </location>
</feature>
<gene>
    <name evidence="13" type="ORF">MED92_11049</name>
</gene>
<dbReference type="EMBL" id="AAOW01000009">
    <property type="protein sequence ID" value="EAR61259.1"/>
    <property type="molecule type" value="Genomic_DNA"/>
</dbReference>
<feature type="transmembrane region" description="Helical" evidence="10">
    <location>
        <begin position="330"/>
        <end position="352"/>
    </location>
</feature>
<dbReference type="GO" id="GO:0005886">
    <property type="term" value="C:plasma membrane"/>
    <property type="evidence" value="ECO:0007669"/>
    <property type="project" value="TreeGrafter"/>
</dbReference>
<feature type="transmembrane region" description="Helical" evidence="10">
    <location>
        <begin position="214"/>
        <end position="233"/>
    </location>
</feature>
<evidence type="ECO:0000256" key="6">
    <source>
        <dbReference type="ARBA" id="ARBA00022958"/>
    </source>
</evidence>
<sequence length="660" mass="71942">MTHGFFEQFLVILCCAVIATTLFRRIQLPPLLAYLSVGALVGPYALGVIEDVHSIEFLSELGVVFLLFMLGLEFSVSRMIAMRKAVFGLGSLQVIITSAVIIGFCTLIGMPLTTSVVIAGALSLSSTAIVSRELIHRNELDTPHGQLSVGTLIFQDLAAVFFLIVVPTLNGGASEINGSQVALMLLEGGTLLIVLLLIGHIVMPMLFHESARSGSSDVFVLTSLAAALLAAWLTEAAGLSMALGGFLAGMMLGESRYRYQLEADIRPFRDVLLGLFFVSVGMQLDLQSLLENWYWVLVFTLCLITAKTLIITFIGSLLHKDLVNSLRAGLSLSQGGEFGFALLALALGSQLISPEINTLTVATIIISMIITPIIMNHTHRVDGLLAKQQLEQEDSIDPSGSQIDNHNLNNHVIICGFGRVGQIMARFLDQAQIPYIAIDNDPVRVMEASTAGEHICFGDARRDDILEAVGAKNARMLILSFPETESSLPALKHIRSRFVDLPILVRTRDDSQLDEFQTAGATEVIPEALEGSLMMISHVLSLLGMPHTKIEKQINTVRAERYHMLHGYYHGRHSSKIDSSGRAKEILHPVTIDTDAAEIGKTLKELKLERFKVTVAMIRRQNHSNHNPKGDTRLKSGDIVVLKGPTDKVELAEASILSKS</sequence>
<evidence type="ECO:0000256" key="9">
    <source>
        <dbReference type="ARBA" id="ARBA00023136"/>
    </source>
</evidence>
<evidence type="ECO:0000256" key="8">
    <source>
        <dbReference type="ARBA" id="ARBA00023065"/>
    </source>
</evidence>
<dbReference type="Gene3D" id="3.30.70.1450">
    <property type="entry name" value="Regulator of K+ conductance, C-terminal domain"/>
    <property type="match status" value="1"/>
</dbReference>
<feature type="transmembrane region" description="Helical" evidence="10">
    <location>
        <begin position="6"/>
        <end position="24"/>
    </location>
</feature>
<dbReference type="GO" id="GO:0012505">
    <property type="term" value="C:endomembrane system"/>
    <property type="evidence" value="ECO:0007669"/>
    <property type="project" value="UniProtKB-SubCell"/>
</dbReference>
<evidence type="ECO:0000256" key="3">
    <source>
        <dbReference type="ARBA" id="ARBA00022449"/>
    </source>
</evidence>
<keyword evidence="3" id="KW-0050">Antiport</keyword>
<feature type="transmembrane region" description="Helical" evidence="10">
    <location>
        <begin position="296"/>
        <end position="318"/>
    </location>
</feature>
<evidence type="ECO:0000313" key="13">
    <source>
        <dbReference type="EMBL" id="EAR61259.1"/>
    </source>
</evidence>
<keyword evidence="7 10" id="KW-1133">Transmembrane helix</keyword>
<dbReference type="Pfam" id="PF02254">
    <property type="entry name" value="TrkA_N"/>
    <property type="match status" value="1"/>
</dbReference>
<evidence type="ECO:0000256" key="2">
    <source>
        <dbReference type="ARBA" id="ARBA00022448"/>
    </source>
</evidence>
<dbReference type="PANTHER" id="PTHR46157:SF4">
    <property type="entry name" value="K(+) EFFLUX ANTIPORTER 3, CHLOROPLASTIC"/>
    <property type="match status" value="1"/>
</dbReference>
<reference evidence="13 14" key="1">
    <citation type="submission" date="2006-02" db="EMBL/GenBank/DDBJ databases">
        <authorList>
            <person name="Pinhassi J."/>
            <person name="Pedros-Alio C."/>
            <person name="Ferriera S."/>
            <person name="Johnson J."/>
            <person name="Kravitz S."/>
            <person name="Halpern A."/>
            <person name="Remington K."/>
            <person name="Beeson K."/>
            <person name="Tran B."/>
            <person name="Rogers Y.-H."/>
            <person name="Friedman R."/>
            <person name="Venter J.C."/>
        </authorList>
    </citation>
    <scope>NUCLEOTIDE SEQUENCE [LARGE SCALE GENOMIC DNA]</scope>
    <source>
        <strain evidence="13 14">MED92</strain>
    </source>
</reference>
<keyword evidence="8" id="KW-0406">Ion transport</keyword>
<evidence type="ECO:0000259" key="12">
    <source>
        <dbReference type="PROSITE" id="PS51202"/>
    </source>
</evidence>